<evidence type="ECO:0000256" key="2">
    <source>
        <dbReference type="ARBA" id="ARBA00038160"/>
    </source>
</evidence>
<evidence type="ECO:0000313" key="6">
    <source>
        <dbReference type="EMBL" id="CDR44858.1"/>
    </source>
</evidence>
<dbReference type="Pfam" id="PF00856">
    <property type="entry name" value="SET"/>
    <property type="match status" value="1"/>
</dbReference>
<dbReference type="CDD" id="cd01285">
    <property type="entry name" value="nucleoside_deaminase"/>
    <property type="match status" value="1"/>
</dbReference>
<evidence type="ECO:0000259" key="4">
    <source>
        <dbReference type="PROSITE" id="PS50280"/>
    </source>
</evidence>
<gene>
    <name evidence="6" type="ORF">RHTO0S_10e01926g</name>
</gene>
<dbReference type="PROSITE" id="PS50280">
    <property type="entry name" value="SET"/>
    <property type="match status" value="1"/>
</dbReference>
<dbReference type="SUPFAM" id="SSF82199">
    <property type="entry name" value="SET domain"/>
    <property type="match status" value="1"/>
</dbReference>
<dbReference type="GO" id="GO:0005634">
    <property type="term" value="C:nucleus"/>
    <property type="evidence" value="ECO:0007669"/>
    <property type="project" value="TreeGrafter"/>
</dbReference>
<dbReference type="AlphaFoldDB" id="A0A061B4H9"/>
<dbReference type="InterPro" id="IPR046341">
    <property type="entry name" value="SET_dom_sf"/>
</dbReference>
<accession>A0A061B4H9</accession>
<evidence type="ECO:0000256" key="3">
    <source>
        <dbReference type="SAM" id="MobiDB-lite"/>
    </source>
</evidence>
<feature type="region of interest" description="Disordered" evidence="3">
    <location>
        <begin position="398"/>
        <end position="445"/>
    </location>
</feature>
<dbReference type="PANTHER" id="PTHR11079">
    <property type="entry name" value="CYTOSINE DEAMINASE FAMILY MEMBER"/>
    <property type="match status" value="1"/>
</dbReference>
<evidence type="ECO:0000259" key="5">
    <source>
        <dbReference type="PROSITE" id="PS51747"/>
    </source>
</evidence>
<comment type="similarity">
    <text evidence="2">Belongs to the cytidine and deoxycytidylate deaminase family. ADAT3 subfamily.</text>
</comment>
<dbReference type="GO" id="GO:0008033">
    <property type="term" value="P:tRNA processing"/>
    <property type="evidence" value="ECO:0007669"/>
    <property type="project" value="UniProtKB-KW"/>
</dbReference>
<organism evidence="6">
    <name type="scientific">Rhodotorula toruloides</name>
    <name type="common">Yeast</name>
    <name type="synonym">Rhodosporidium toruloides</name>
    <dbReference type="NCBI Taxonomy" id="5286"/>
    <lineage>
        <taxon>Eukaryota</taxon>
        <taxon>Fungi</taxon>
        <taxon>Dikarya</taxon>
        <taxon>Basidiomycota</taxon>
        <taxon>Pucciniomycotina</taxon>
        <taxon>Microbotryomycetes</taxon>
        <taxon>Sporidiobolales</taxon>
        <taxon>Sporidiobolaceae</taxon>
        <taxon>Rhodotorula</taxon>
    </lineage>
</organism>
<reference evidence="6" key="1">
    <citation type="journal article" date="2014" name="Genome Announc.">
        <title>Draft genome sequence of Rhodosporidium toruloides CECT1137, an oleaginous yeast of biotechnological interest.</title>
        <authorList>
            <person name="Morin N."/>
            <person name="Calcas X."/>
            <person name="Devillers H."/>
            <person name="Durrens P."/>
            <person name="Sherman D.J."/>
            <person name="Nicaud J.-M."/>
            <person name="Neuveglise C."/>
        </authorList>
    </citation>
    <scope>NUCLEOTIDE SEQUENCE</scope>
    <source>
        <strain evidence="6">CECT1137</strain>
    </source>
</reference>
<dbReference type="GO" id="GO:0052717">
    <property type="term" value="F:tRNA-specific adenosine-34 deaminase activity"/>
    <property type="evidence" value="ECO:0007669"/>
    <property type="project" value="TreeGrafter"/>
</dbReference>
<name>A0A061B4H9_RHOTO</name>
<dbReference type="GO" id="GO:0005737">
    <property type="term" value="C:cytoplasm"/>
    <property type="evidence" value="ECO:0007669"/>
    <property type="project" value="TreeGrafter"/>
</dbReference>
<dbReference type="InterPro" id="IPR016193">
    <property type="entry name" value="Cytidine_deaminase-like"/>
</dbReference>
<dbReference type="EMBL" id="LK052945">
    <property type="protein sequence ID" value="CDR44858.1"/>
    <property type="molecule type" value="Genomic_DNA"/>
</dbReference>
<proteinExistence type="inferred from homology"/>
<feature type="compositionally biased region" description="Basic and acidic residues" evidence="3">
    <location>
        <begin position="398"/>
        <end position="409"/>
    </location>
</feature>
<protein>
    <submittedName>
        <fullName evidence="6">RHTO0S10e01926g1_1</fullName>
    </submittedName>
</protein>
<dbReference type="Gene3D" id="2.170.270.10">
    <property type="entry name" value="SET domain"/>
    <property type="match status" value="1"/>
</dbReference>
<dbReference type="SMART" id="SM00317">
    <property type="entry name" value="SET"/>
    <property type="match status" value="1"/>
</dbReference>
<dbReference type="InterPro" id="IPR002125">
    <property type="entry name" value="CMP_dCMP_dom"/>
</dbReference>
<dbReference type="InterPro" id="IPR001214">
    <property type="entry name" value="SET_dom"/>
</dbReference>
<sequence length="712" mass="76888">MLNCAAGNADIRIETDKKTGRGRGSSPTIDALPLHHGTNGDDGANGHPTLLAEPPHPPSSTAHADLPSVAALSLKDDAVDSPVEQELPDTLAPTAAPPAGAGKRNNLDETAGKPRGASRTDLAYCYPPPPFGDSSSGSLAYPPATPHLTRAPIEIATRDSSVGRGVFATEDIPAGQVIEISPVLVLSQEEYKGRKEGAEDDGVLKGVEASQLRGYVFTWGRDGSMAVALGIGSLFNHSASPNVTYSLDYSQYTISYRTAKPVQRGDELLIFYGHSVRFSHSDAAAPQDAQVEDVETAEDGWGGLGNLDSFDGKLEQADDDRARLAHLKSLTPEQLAERDEEVVGPHEAEFPWRKVTEIIDPEDAELSLMTCYAIDLPARCAGAVFQFVRKHSTRNKNELSHLKRVRPIESSRSSSPVEQDRPSDNAEESDGRSSQLSERRRTTRTDPDSYQSILLFPVTSAPSNLVDLLTASPVADILGSTPVPPLYTVEVPAEAAHTEQQAEEWSKVWPVTIVHIREGAKATRKKKGWEKAKLEWVEQQARKVWERAEEAGRQGEHPIACRITDSWSSPFHNSLRPPVSLVTAHDTRLSTGNVLTHAASNAIDAVAYLDLQGGRPPPSAFCPDSAQPPYLLTGLTVFLSHEPCLLCSMSLLHSRIKNLFFIKRAPGAGGCGSLYSVHEDGGLNHRFEVWEWKGGRDGGIGVGAGENLKLDP</sequence>
<dbReference type="SUPFAM" id="SSF53927">
    <property type="entry name" value="Cytidine deaminase-like"/>
    <property type="match status" value="1"/>
</dbReference>
<evidence type="ECO:0000256" key="1">
    <source>
        <dbReference type="ARBA" id="ARBA00022694"/>
    </source>
</evidence>
<dbReference type="PANTHER" id="PTHR11079:SF156">
    <property type="entry name" value="INACTIVE TRNA-SPECIFIC ADENOSINE DEAMINASE-LIKE PROTEIN 3-RELATED"/>
    <property type="match status" value="1"/>
</dbReference>
<dbReference type="Gene3D" id="3.40.140.10">
    <property type="entry name" value="Cytidine Deaminase, domain 2"/>
    <property type="match status" value="1"/>
</dbReference>
<feature type="region of interest" description="Disordered" evidence="3">
    <location>
        <begin position="1"/>
        <end position="64"/>
    </location>
</feature>
<feature type="domain" description="CMP/dCMP-type deaminase" evidence="5">
    <location>
        <begin position="553"/>
        <end position="690"/>
    </location>
</feature>
<dbReference type="PROSITE" id="PS51747">
    <property type="entry name" value="CYT_DCMP_DEAMINASES_2"/>
    <property type="match status" value="1"/>
</dbReference>
<dbReference type="CDD" id="cd10540">
    <property type="entry name" value="SET_SpSet7-like"/>
    <property type="match status" value="1"/>
</dbReference>
<dbReference type="OrthoDB" id="3180714at2759"/>
<keyword evidence="1" id="KW-0819">tRNA processing</keyword>
<feature type="compositionally biased region" description="Low complexity" evidence="3">
    <location>
        <begin position="88"/>
        <end position="102"/>
    </location>
</feature>
<feature type="domain" description="SET" evidence="4">
    <location>
        <begin position="151"/>
        <end position="273"/>
    </location>
</feature>
<feature type="region of interest" description="Disordered" evidence="3">
    <location>
        <begin position="81"/>
        <end position="121"/>
    </location>
</feature>